<keyword evidence="3" id="KW-1185">Reference proteome</keyword>
<dbReference type="InterPro" id="IPR057678">
    <property type="entry name" value="DUF7918"/>
</dbReference>
<name>A0A1Y1ZLF9_9PLEO</name>
<protein>
    <recommendedName>
        <fullName evidence="1">DUF7918 domain-containing protein</fullName>
    </recommendedName>
</protein>
<comment type="caution">
    <text evidence="2">The sequence shown here is derived from an EMBL/GenBank/DDBJ whole genome shotgun (WGS) entry which is preliminary data.</text>
</comment>
<proteinExistence type="predicted"/>
<evidence type="ECO:0000313" key="3">
    <source>
        <dbReference type="Proteomes" id="UP000193144"/>
    </source>
</evidence>
<sequence length="112" mass="12399">MAVLPVLPGLEVEVVVNGEPVREYDDDDTMPDNTVSKHVEATSGGKFQASEPEAVLRFQHGKSYYHVVGNHFLFTRPLISQGSSSNNSQNIGARFKLSGIIGLYGFRFWVEN</sequence>
<feature type="domain" description="DUF7918" evidence="1">
    <location>
        <begin position="9"/>
        <end position="48"/>
    </location>
</feature>
<evidence type="ECO:0000259" key="1">
    <source>
        <dbReference type="Pfam" id="PF25534"/>
    </source>
</evidence>
<dbReference type="Proteomes" id="UP000193144">
    <property type="component" value="Unassembled WGS sequence"/>
</dbReference>
<organism evidence="2 3">
    <name type="scientific">Clohesyomyces aquaticus</name>
    <dbReference type="NCBI Taxonomy" id="1231657"/>
    <lineage>
        <taxon>Eukaryota</taxon>
        <taxon>Fungi</taxon>
        <taxon>Dikarya</taxon>
        <taxon>Ascomycota</taxon>
        <taxon>Pezizomycotina</taxon>
        <taxon>Dothideomycetes</taxon>
        <taxon>Pleosporomycetidae</taxon>
        <taxon>Pleosporales</taxon>
        <taxon>Lindgomycetaceae</taxon>
        <taxon>Clohesyomyces</taxon>
    </lineage>
</organism>
<gene>
    <name evidence="2" type="ORF">BCR34DRAFT_588098</name>
</gene>
<evidence type="ECO:0000313" key="2">
    <source>
        <dbReference type="EMBL" id="ORY11101.1"/>
    </source>
</evidence>
<reference evidence="2 3" key="1">
    <citation type="submission" date="2016-07" db="EMBL/GenBank/DDBJ databases">
        <title>Pervasive Adenine N6-methylation of Active Genes in Fungi.</title>
        <authorList>
            <consortium name="DOE Joint Genome Institute"/>
            <person name="Mondo S.J."/>
            <person name="Dannebaum R.O."/>
            <person name="Kuo R.C."/>
            <person name="Labutti K."/>
            <person name="Haridas S."/>
            <person name="Kuo A."/>
            <person name="Salamov A."/>
            <person name="Ahrendt S.R."/>
            <person name="Lipzen A."/>
            <person name="Sullivan W."/>
            <person name="Andreopoulos W.B."/>
            <person name="Clum A."/>
            <person name="Lindquist E."/>
            <person name="Daum C."/>
            <person name="Ramamoorthy G.K."/>
            <person name="Gryganskyi A."/>
            <person name="Culley D."/>
            <person name="Magnuson J.K."/>
            <person name="James T.Y."/>
            <person name="O'Malley M.A."/>
            <person name="Stajich J.E."/>
            <person name="Spatafora J.W."/>
            <person name="Visel A."/>
            <person name="Grigoriev I.V."/>
        </authorList>
    </citation>
    <scope>NUCLEOTIDE SEQUENCE [LARGE SCALE GENOMIC DNA]</scope>
    <source>
        <strain evidence="2 3">CBS 115471</strain>
    </source>
</reference>
<dbReference type="AlphaFoldDB" id="A0A1Y1ZLF9"/>
<dbReference type="EMBL" id="MCFA01000064">
    <property type="protein sequence ID" value="ORY11101.1"/>
    <property type="molecule type" value="Genomic_DNA"/>
</dbReference>
<dbReference type="Pfam" id="PF25534">
    <property type="entry name" value="DUF7918"/>
    <property type="match status" value="1"/>
</dbReference>
<accession>A0A1Y1ZLF9</accession>